<sequence length="267" mass="29333">MIAAAGLVPLLVSPEASADQLGYRDTPLLPGQSWRVHDRDRPRPLAVTPGATPADAPADAIILFSGRDLSQWHSLAAWTAKRGVMHLPAEKEGRASGNLISRQAFGDVQLHLEYRTSPKIVGKGAANAQLRANSGILFMGRYELQILDSYESTTYADGQAAAIYGQHPPLVNASRRPGQWQTLDILFERPRFSPDGSLARPAYITAFHNGLLVHLRRPLLGATRHKAVAAYTVHADALPIELQDHVDHEVGVDFRNIWVRRLESIEP</sequence>
<keyword evidence="3" id="KW-1185">Reference proteome</keyword>
<dbReference type="Pfam" id="PF06439">
    <property type="entry name" value="3keto-disac_hyd"/>
    <property type="match status" value="1"/>
</dbReference>
<dbReference type="InterPro" id="IPR010496">
    <property type="entry name" value="AL/BT2_dom"/>
</dbReference>
<gene>
    <name evidence="2" type="ORF">ENE74_15385</name>
</gene>
<name>A0A437J4I0_9SPHN</name>
<dbReference type="Proteomes" id="UP000282977">
    <property type="component" value="Unassembled WGS sequence"/>
</dbReference>
<feature type="domain" description="3-keto-alpha-glucoside-1,2-lyase/3-keto-2-hydroxy-glucal hydratase" evidence="1">
    <location>
        <begin position="60"/>
        <end position="260"/>
    </location>
</feature>
<organism evidence="2 3">
    <name type="scientific">Sphingobium algorifonticola</name>
    <dbReference type="NCBI Taxonomy" id="2008318"/>
    <lineage>
        <taxon>Bacteria</taxon>
        <taxon>Pseudomonadati</taxon>
        <taxon>Pseudomonadota</taxon>
        <taxon>Alphaproteobacteria</taxon>
        <taxon>Sphingomonadales</taxon>
        <taxon>Sphingomonadaceae</taxon>
        <taxon>Sphingobium</taxon>
    </lineage>
</organism>
<dbReference type="AlphaFoldDB" id="A0A437J4I0"/>
<dbReference type="Gene3D" id="2.60.120.560">
    <property type="entry name" value="Exo-inulinase, domain 1"/>
    <property type="match status" value="1"/>
</dbReference>
<evidence type="ECO:0000313" key="2">
    <source>
        <dbReference type="EMBL" id="RVT39498.1"/>
    </source>
</evidence>
<dbReference type="EMBL" id="RZUL01000007">
    <property type="protein sequence ID" value="RVT39498.1"/>
    <property type="molecule type" value="Genomic_DNA"/>
</dbReference>
<reference evidence="2 3" key="1">
    <citation type="submission" date="2019-01" db="EMBL/GenBank/DDBJ databases">
        <authorList>
            <person name="Chen W.-M."/>
        </authorList>
    </citation>
    <scope>NUCLEOTIDE SEQUENCE [LARGE SCALE GENOMIC DNA]</scope>
    <source>
        <strain evidence="2 3">TLA-22</strain>
    </source>
</reference>
<dbReference type="OrthoDB" id="176168at2"/>
<evidence type="ECO:0000259" key="1">
    <source>
        <dbReference type="Pfam" id="PF06439"/>
    </source>
</evidence>
<proteinExistence type="predicted"/>
<protein>
    <submittedName>
        <fullName evidence="2">DUF1080 domain-containing protein</fullName>
    </submittedName>
</protein>
<evidence type="ECO:0000313" key="3">
    <source>
        <dbReference type="Proteomes" id="UP000282977"/>
    </source>
</evidence>
<comment type="caution">
    <text evidence="2">The sequence shown here is derived from an EMBL/GenBank/DDBJ whole genome shotgun (WGS) entry which is preliminary data.</text>
</comment>
<dbReference type="GO" id="GO:0016787">
    <property type="term" value="F:hydrolase activity"/>
    <property type="evidence" value="ECO:0007669"/>
    <property type="project" value="InterPro"/>
</dbReference>
<accession>A0A437J4I0</accession>